<comment type="caution">
    <text evidence="1">The sequence shown here is derived from an EMBL/GenBank/DDBJ whole genome shotgun (WGS) entry which is preliminary data.</text>
</comment>
<accession>A0A6S7HYX0</accession>
<dbReference type="AlphaFoldDB" id="A0A6S7HYX0"/>
<dbReference type="Proteomes" id="UP001152795">
    <property type="component" value="Unassembled WGS sequence"/>
</dbReference>
<evidence type="ECO:0000313" key="1">
    <source>
        <dbReference type="EMBL" id="CAB4011575.1"/>
    </source>
</evidence>
<proteinExistence type="predicted"/>
<keyword evidence="2" id="KW-1185">Reference proteome</keyword>
<organism evidence="1 2">
    <name type="scientific">Paramuricea clavata</name>
    <name type="common">Red gorgonian</name>
    <name type="synonym">Violescent sea-whip</name>
    <dbReference type="NCBI Taxonomy" id="317549"/>
    <lineage>
        <taxon>Eukaryota</taxon>
        <taxon>Metazoa</taxon>
        <taxon>Cnidaria</taxon>
        <taxon>Anthozoa</taxon>
        <taxon>Octocorallia</taxon>
        <taxon>Malacalcyonacea</taxon>
        <taxon>Plexauridae</taxon>
        <taxon>Paramuricea</taxon>
    </lineage>
</organism>
<protein>
    <submittedName>
        <fullName evidence="1">Uncharacterized protein</fullName>
    </submittedName>
</protein>
<reference evidence="1" key="1">
    <citation type="submission" date="2020-04" db="EMBL/GenBank/DDBJ databases">
        <authorList>
            <person name="Alioto T."/>
            <person name="Alioto T."/>
            <person name="Gomez Garrido J."/>
        </authorList>
    </citation>
    <scope>NUCLEOTIDE SEQUENCE</scope>
    <source>
        <strain evidence="1">A484AB</strain>
    </source>
</reference>
<sequence>MPSFYIYLIDGNLYHDGERVIKIGIIHWLLGIYAEIEITFTVYPERYDESVIFLPSVTAEQFGYKFEYQEFGLLPHRDTLLFVNKIVDGVIDYIKGKGDKSYNVYDRSQIQSDIHLYCKEMGVLLSEQLFQVLIYNHLLVKTINDFVKSEYCIDKDCSFMCYCNHITDEQ</sequence>
<name>A0A6S7HYX0_PARCT</name>
<evidence type="ECO:0000313" key="2">
    <source>
        <dbReference type="Proteomes" id="UP001152795"/>
    </source>
</evidence>
<gene>
    <name evidence="1" type="ORF">PACLA_8A005969</name>
</gene>
<dbReference type="EMBL" id="CACRXK020007194">
    <property type="protein sequence ID" value="CAB4011575.1"/>
    <property type="molecule type" value="Genomic_DNA"/>
</dbReference>